<sequence length="138" mass="15995" precursor="true">MKALKLSTLLLLILAVFIFYYYGEESIKGGQKYGLSIGDDKSKVYNNLGKFFSEIKSSGDKVFILVKVSESASKLLVTDKGFDVFIEPYFHKNSGEEFKKSDRWVFYLNASSMDIVELRFDNEKLTEIYRNRRFVELP</sequence>
<evidence type="ECO:0000313" key="3">
    <source>
        <dbReference type="Proteomes" id="UP000000770"/>
    </source>
</evidence>
<evidence type="ECO:0000313" key="2">
    <source>
        <dbReference type="EMBL" id="ABX51561.1"/>
    </source>
</evidence>
<keyword evidence="1" id="KW-0812">Transmembrane</keyword>
<feature type="transmembrane region" description="Helical" evidence="1">
    <location>
        <begin position="6"/>
        <end position="23"/>
    </location>
</feature>
<organism evidence="2 3">
    <name type="scientific">Shewanella baltica (strain OS195)</name>
    <dbReference type="NCBI Taxonomy" id="399599"/>
    <lineage>
        <taxon>Bacteria</taxon>
        <taxon>Pseudomonadati</taxon>
        <taxon>Pseudomonadota</taxon>
        <taxon>Gammaproteobacteria</taxon>
        <taxon>Alteromonadales</taxon>
        <taxon>Shewanellaceae</taxon>
        <taxon>Shewanella</taxon>
    </lineage>
</organism>
<dbReference type="HOGENOM" id="CLU_1853856_0_0_6"/>
<accession>A9KVY7</accession>
<dbReference type="EMBL" id="CP000891">
    <property type="protein sequence ID" value="ABX51561.1"/>
    <property type="molecule type" value="Genomic_DNA"/>
</dbReference>
<keyword evidence="1" id="KW-1133">Transmembrane helix</keyword>
<dbReference type="Proteomes" id="UP000000770">
    <property type="component" value="Chromosome"/>
</dbReference>
<keyword evidence="1" id="KW-0472">Membrane</keyword>
<reference evidence="2 3" key="1">
    <citation type="submission" date="2007-11" db="EMBL/GenBank/DDBJ databases">
        <title>Complete sequence of chromosome of Shewanella baltica OS195.</title>
        <authorList>
            <consortium name="US DOE Joint Genome Institute"/>
            <person name="Copeland A."/>
            <person name="Lucas S."/>
            <person name="Lapidus A."/>
            <person name="Barry K."/>
            <person name="Glavina del Rio T."/>
            <person name="Dalin E."/>
            <person name="Tice H."/>
            <person name="Pitluck S."/>
            <person name="Chain P."/>
            <person name="Malfatti S."/>
            <person name="Shin M."/>
            <person name="Vergez L."/>
            <person name="Schmutz J."/>
            <person name="Larimer F."/>
            <person name="Land M."/>
            <person name="Hauser L."/>
            <person name="Kyrpides N."/>
            <person name="Kim E."/>
            <person name="Brettar I."/>
            <person name="Rodrigues J."/>
            <person name="Konstantinidis K."/>
            <person name="Klappenbach J."/>
            <person name="Hofle M."/>
            <person name="Tiedje J."/>
            <person name="Richardson P."/>
        </authorList>
    </citation>
    <scope>NUCLEOTIDE SEQUENCE [LARGE SCALE GENOMIC DNA]</scope>
    <source>
        <strain evidence="2 3">OS195</strain>
    </source>
</reference>
<proteinExistence type="predicted"/>
<dbReference type="KEGG" id="sbn:Sbal195_4404"/>
<dbReference type="GeneID" id="11775056"/>
<dbReference type="AlphaFoldDB" id="A9KVY7"/>
<evidence type="ECO:0000256" key="1">
    <source>
        <dbReference type="SAM" id="Phobius"/>
    </source>
</evidence>
<gene>
    <name evidence="2" type="ordered locus">Sbal195_4404</name>
</gene>
<name>A9KVY7_SHEB9</name>
<dbReference type="RefSeq" id="WP_006084679.1">
    <property type="nucleotide sequence ID" value="NC_009997.1"/>
</dbReference>
<protein>
    <submittedName>
        <fullName evidence="2">Uncharacterized protein</fullName>
    </submittedName>
</protein>